<proteinExistence type="predicted"/>
<reference evidence="2" key="2">
    <citation type="journal article" date="2017" name="Nat. Plants">
        <title>The Aegilops tauschii genome reveals multiple impacts of transposons.</title>
        <authorList>
            <person name="Zhao G."/>
            <person name="Zou C."/>
            <person name="Li K."/>
            <person name="Wang K."/>
            <person name="Li T."/>
            <person name="Gao L."/>
            <person name="Zhang X."/>
            <person name="Wang H."/>
            <person name="Yang Z."/>
            <person name="Liu X."/>
            <person name="Jiang W."/>
            <person name="Mao L."/>
            <person name="Kong X."/>
            <person name="Jiao Y."/>
            <person name="Jia J."/>
        </authorList>
    </citation>
    <scope>NUCLEOTIDE SEQUENCE [LARGE SCALE GENOMIC DNA]</scope>
    <source>
        <strain evidence="2">cv. AL8/78</strain>
    </source>
</reference>
<reference evidence="1" key="5">
    <citation type="journal article" date="2021" name="G3 (Bethesda)">
        <title>Aegilops tauschii genome assembly Aet v5.0 features greater sequence contiguity and improved annotation.</title>
        <authorList>
            <person name="Wang L."/>
            <person name="Zhu T."/>
            <person name="Rodriguez J.C."/>
            <person name="Deal K.R."/>
            <person name="Dubcovsky J."/>
            <person name="McGuire P.E."/>
            <person name="Lux T."/>
            <person name="Spannagl M."/>
            <person name="Mayer K.F.X."/>
            <person name="Baldrich P."/>
            <person name="Meyers B.C."/>
            <person name="Huo N."/>
            <person name="Gu Y.Q."/>
            <person name="Zhou H."/>
            <person name="Devos K.M."/>
            <person name="Bennetzen J.L."/>
            <person name="Unver T."/>
            <person name="Budak H."/>
            <person name="Gulick P.J."/>
            <person name="Galiba G."/>
            <person name="Kalapos B."/>
            <person name="Nelson D.R."/>
            <person name="Li P."/>
            <person name="You F.M."/>
            <person name="Luo M.C."/>
            <person name="Dvorak J."/>
        </authorList>
    </citation>
    <scope>NUCLEOTIDE SEQUENCE [LARGE SCALE GENOMIC DNA]</scope>
    <source>
        <strain evidence="1">cv. AL8/78</strain>
    </source>
</reference>
<dbReference type="AlphaFoldDB" id="A0A453NTQ7"/>
<dbReference type="EnsemblPlants" id="AET6Gv20476500.26">
    <property type="protein sequence ID" value="AET6Gv20476500.26"/>
    <property type="gene ID" value="AET6Gv20476500"/>
</dbReference>
<name>A0A453NTQ7_AEGTS</name>
<protein>
    <submittedName>
        <fullName evidence="1">Uncharacterized protein</fullName>
    </submittedName>
</protein>
<sequence>MPAGGQQRNKCTESRWLSEMLNSCSVLITSLQIRAEQIHRMFLSLDTQILGKHRYGYSLASCSVSCFLDRLFRTFNFKLQSWVLSTGSVCTKPGATRNSHTNRVLSRFPVFVHEIGVMSQTLLFCTILTRHSFATEPRRNLIHWSILYLWH</sequence>
<evidence type="ECO:0000313" key="2">
    <source>
        <dbReference type="Proteomes" id="UP000015105"/>
    </source>
</evidence>
<dbReference type="Gramene" id="AET6Gv20476500.26">
    <property type="protein sequence ID" value="AET6Gv20476500.26"/>
    <property type="gene ID" value="AET6Gv20476500"/>
</dbReference>
<dbReference type="Proteomes" id="UP000015105">
    <property type="component" value="Chromosome 6D"/>
</dbReference>
<accession>A0A453NTQ7</accession>
<reference evidence="1" key="4">
    <citation type="submission" date="2019-03" db="UniProtKB">
        <authorList>
            <consortium name="EnsemblPlants"/>
        </authorList>
    </citation>
    <scope>IDENTIFICATION</scope>
</reference>
<reference evidence="1" key="3">
    <citation type="journal article" date="2017" name="Nature">
        <title>Genome sequence of the progenitor of the wheat D genome Aegilops tauschii.</title>
        <authorList>
            <person name="Luo M.C."/>
            <person name="Gu Y.Q."/>
            <person name="Puiu D."/>
            <person name="Wang H."/>
            <person name="Twardziok S.O."/>
            <person name="Deal K.R."/>
            <person name="Huo N."/>
            <person name="Zhu T."/>
            <person name="Wang L."/>
            <person name="Wang Y."/>
            <person name="McGuire P.E."/>
            <person name="Liu S."/>
            <person name="Long H."/>
            <person name="Ramasamy R.K."/>
            <person name="Rodriguez J.C."/>
            <person name="Van S.L."/>
            <person name="Yuan L."/>
            <person name="Wang Z."/>
            <person name="Xia Z."/>
            <person name="Xiao L."/>
            <person name="Anderson O.D."/>
            <person name="Ouyang S."/>
            <person name="Liang Y."/>
            <person name="Zimin A.V."/>
            <person name="Pertea G."/>
            <person name="Qi P."/>
            <person name="Bennetzen J.L."/>
            <person name="Dai X."/>
            <person name="Dawson M.W."/>
            <person name="Muller H.G."/>
            <person name="Kugler K."/>
            <person name="Rivarola-Duarte L."/>
            <person name="Spannagl M."/>
            <person name="Mayer K.F.X."/>
            <person name="Lu F.H."/>
            <person name="Bevan M.W."/>
            <person name="Leroy P."/>
            <person name="Li P."/>
            <person name="You F.M."/>
            <person name="Sun Q."/>
            <person name="Liu Z."/>
            <person name="Lyons E."/>
            <person name="Wicker T."/>
            <person name="Salzberg S.L."/>
            <person name="Devos K.M."/>
            <person name="Dvorak J."/>
        </authorList>
    </citation>
    <scope>NUCLEOTIDE SEQUENCE [LARGE SCALE GENOMIC DNA]</scope>
    <source>
        <strain evidence="1">cv. AL8/78</strain>
    </source>
</reference>
<keyword evidence="2" id="KW-1185">Reference proteome</keyword>
<organism evidence="1 2">
    <name type="scientific">Aegilops tauschii subsp. strangulata</name>
    <name type="common">Goatgrass</name>
    <dbReference type="NCBI Taxonomy" id="200361"/>
    <lineage>
        <taxon>Eukaryota</taxon>
        <taxon>Viridiplantae</taxon>
        <taxon>Streptophyta</taxon>
        <taxon>Embryophyta</taxon>
        <taxon>Tracheophyta</taxon>
        <taxon>Spermatophyta</taxon>
        <taxon>Magnoliopsida</taxon>
        <taxon>Liliopsida</taxon>
        <taxon>Poales</taxon>
        <taxon>Poaceae</taxon>
        <taxon>BOP clade</taxon>
        <taxon>Pooideae</taxon>
        <taxon>Triticodae</taxon>
        <taxon>Triticeae</taxon>
        <taxon>Triticinae</taxon>
        <taxon>Aegilops</taxon>
    </lineage>
</organism>
<evidence type="ECO:0000313" key="1">
    <source>
        <dbReference type="EnsemblPlants" id="AET6Gv20476500.26"/>
    </source>
</evidence>
<reference evidence="2" key="1">
    <citation type="journal article" date="2014" name="Science">
        <title>Ancient hybridizations among the ancestral genomes of bread wheat.</title>
        <authorList>
            <consortium name="International Wheat Genome Sequencing Consortium,"/>
            <person name="Marcussen T."/>
            <person name="Sandve S.R."/>
            <person name="Heier L."/>
            <person name="Spannagl M."/>
            <person name="Pfeifer M."/>
            <person name="Jakobsen K.S."/>
            <person name="Wulff B.B."/>
            <person name="Steuernagel B."/>
            <person name="Mayer K.F."/>
            <person name="Olsen O.A."/>
        </authorList>
    </citation>
    <scope>NUCLEOTIDE SEQUENCE [LARGE SCALE GENOMIC DNA]</scope>
    <source>
        <strain evidence="2">cv. AL8/78</strain>
    </source>
</reference>